<dbReference type="EMBL" id="MDYQ01000206">
    <property type="protein sequence ID" value="PRP78895.1"/>
    <property type="molecule type" value="Genomic_DNA"/>
</dbReference>
<organism evidence="1 2">
    <name type="scientific">Planoprotostelium fungivorum</name>
    <dbReference type="NCBI Taxonomy" id="1890364"/>
    <lineage>
        <taxon>Eukaryota</taxon>
        <taxon>Amoebozoa</taxon>
        <taxon>Evosea</taxon>
        <taxon>Variosea</taxon>
        <taxon>Cavosteliida</taxon>
        <taxon>Cavosteliaceae</taxon>
        <taxon>Planoprotostelium</taxon>
    </lineage>
</organism>
<protein>
    <submittedName>
        <fullName evidence="1">Uncharacterized protein</fullName>
    </submittedName>
</protein>
<gene>
    <name evidence="1" type="ORF">PROFUN_13334</name>
</gene>
<reference evidence="1 2" key="1">
    <citation type="journal article" date="2018" name="Genome Biol. Evol.">
        <title>Multiple Roots of Fruiting Body Formation in Amoebozoa.</title>
        <authorList>
            <person name="Hillmann F."/>
            <person name="Forbes G."/>
            <person name="Novohradska S."/>
            <person name="Ferling I."/>
            <person name="Riege K."/>
            <person name="Groth M."/>
            <person name="Westermann M."/>
            <person name="Marz M."/>
            <person name="Spaller T."/>
            <person name="Winckler T."/>
            <person name="Schaap P."/>
            <person name="Glockner G."/>
        </authorList>
    </citation>
    <scope>NUCLEOTIDE SEQUENCE [LARGE SCALE GENOMIC DNA]</scope>
    <source>
        <strain evidence="1 2">Jena</strain>
    </source>
</reference>
<comment type="caution">
    <text evidence="1">The sequence shown here is derived from an EMBL/GenBank/DDBJ whole genome shotgun (WGS) entry which is preliminary data.</text>
</comment>
<evidence type="ECO:0000313" key="2">
    <source>
        <dbReference type="Proteomes" id="UP000241769"/>
    </source>
</evidence>
<dbReference type="AlphaFoldDB" id="A0A2P6N4L7"/>
<proteinExistence type="predicted"/>
<name>A0A2P6N4L7_9EUKA</name>
<sequence length="70" mass="7721">MPEADRRTPAQGFMVEASCDVSYPSGLMVGKLIKLLEERLTFVPPLDRTVSAESRQGNSTKLGQWLNALI</sequence>
<accession>A0A2P6N4L7</accession>
<dbReference type="Proteomes" id="UP000241769">
    <property type="component" value="Unassembled WGS sequence"/>
</dbReference>
<keyword evidence="2" id="KW-1185">Reference proteome</keyword>
<dbReference type="InParanoid" id="A0A2P6N4L7"/>
<evidence type="ECO:0000313" key="1">
    <source>
        <dbReference type="EMBL" id="PRP78895.1"/>
    </source>
</evidence>